<protein>
    <submittedName>
        <fullName evidence="2">YqaJ viral recombinase family protein</fullName>
    </submittedName>
</protein>
<sequence>MNAQLAPLSETRGYIGGGNIAGILGLSPFRTPLDEYLLIVNELQDELTPEKAEFFEDRRDLEPWLAKKFTRRTGLQVVRTNVRYQDAEFEWARAEIDFEPEDGSNGETKSVHPNAVGAWGDPDAGEEPPLYVTAQAMWGMGVKPAPQCYVQAMVGFDKHLVYRVERDDELIAEIRAQAERFWKYHVLPRRPPPPTNVEDLLRLYPRGTGRAVEADTETQLAMTELHALRQRIKLLEAQKAVEEFKVKGFMRDATTLTAGGIAIATWKPRSDGVRVFNLKK</sequence>
<gene>
    <name evidence="2" type="ORF">ACFYG5_03075</name>
</gene>
<name>A0AB74UXS4_9GAMM</name>
<dbReference type="EMBL" id="CP170721">
    <property type="protein sequence ID" value="XIA19140.1"/>
    <property type="molecule type" value="Genomic_DNA"/>
</dbReference>
<organism evidence="2">
    <name type="scientific">Rhodanobacter sp. FW102-FHT14D07</name>
    <dbReference type="NCBI Taxonomy" id="3351462"/>
    <lineage>
        <taxon>Bacteria</taxon>
        <taxon>Pseudomonadati</taxon>
        <taxon>Pseudomonadota</taxon>
        <taxon>Gammaproteobacteria</taxon>
        <taxon>Lysobacterales</taxon>
        <taxon>Rhodanobacteraceae</taxon>
        <taxon>Rhodanobacter</taxon>
    </lineage>
</organism>
<accession>A0AB74UXS4</accession>
<evidence type="ECO:0000313" key="2">
    <source>
        <dbReference type="EMBL" id="XIA19140.1"/>
    </source>
</evidence>
<dbReference type="AlphaFoldDB" id="A0AB74UXS4"/>
<evidence type="ECO:0000259" key="1">
    <source>
        <dbReference type="Pfam" id="PF09588"/>
    </source>
</evidence>
<dbReference type="SUPFAM" id="SSF52980">
    <property type="entry name" value="Restriction endonuclease-like"/>
    <property type="match status" value="1"/>
</dbReference>
<proteinExistence type="predicted"/>
<dbReference type="Pfam" id="PF09588">
    <property type="entry name" value="YqaJ"/>
    <property type="match status" value="1"/>
</dbReference>
<feature type="domain" description="YqaJ viral recombinase" evidence="1">
    <location>
        <begin position="12"/>
        <end position="142"/>
    </location>
</feature>
<dbReference type="InterPro" id="IPR019080">
    <property type="entry name" value="YqaJ_viral_recombinase"/>
</dbReference>
<dbReference type="Gene3D" id="3.90.320.10">
    <property type="match status" value="1"/>
</dbReference>
<dbReference type="InterPro" id="IPR011604">
    <property type="entry name" value="PDDEXK-like_dom_sf"/>
</dbReference>
<reference evidence="2" key="1">
    <citation type="submission" date="2024-10" db="EMBL/GenBank/DDBJ databases">
        <authorList>
            <person name="Lesea H.P."/>
            <person name="Kuehl J.V."/>
            <person name="Chandonia J.-M."/>
        </authorList>
    </citation>
    <scope>NUCLEOTIDE SEQUENCE</scope>
    <source>
        <strain evidence="2">FW102-FHT14D07</strain>
    </source>
</reference>
<dbReference type="InterPro" id="IPR011335">
    <property type="entry name" value="Restrct_endonuc-II-like"/>
</dbReference>
<dbReference type="RefSeq" id="WP_395119677.1">
    <property type="nucleotide sequence ID" value="NZ_CP170721.1"/>
</dbReference>